<dbReference type="InterPro" id="IPR018060">
    <property type="entry name" value="HTH_AraC"/>
</dbReference>
<dbReference type="Gene3D" id="1.10.10.60">
    <property type="entry name" value="Homeodomain-like"/>
    <property type="match status" value="1"/>
</dbReference>
<dbReference type="InterPro" id="IPR009057">
    <property type="entry name" value="Homeodomain-like_sf"/>
</dbReference>
<gene>
    <name evidence="5" type="ORF">K1Y79_00785</name>
</gene>
<dbReference type="PANTHER" id="PTHR43280:SF32">
    <property type="entry name" value="TRANSCRIPTIONAL REGULATORY PROTEIN"/>
    <property type="match status" value="1"/>
</dbReference>
<dbReference type="PROSITE" id="PS01124">
    <property type="entry name" value="HTH_ARAC_FAMILY_2"/>
    <property type="match status" value="1"/>
</dbReference>
<name>A0ABS7G5C3_9BACT</name>
<feature type="domain" description="HTH araC/xylS-type" evidence="4">
    <location>
        <begin position="201"/>
        <end position="302"/>
    </location>
</feature>
<evidence type="ECO:0000313" key="6">
    <source>
        <dbReference type="Proteomes" id="UP000812961"/>
    </source>
</evidence>
<proteinExistence type="predicted"/>
<sequence length="304" mass="35453">MKCMTPYSIKSIRQLHELLDLPRPRHPLISVIDFSTIKCFDDPVLESVTYSFYCIALKKNFKGHMRYGQQHYDFDDGVMTFFSPNQVVITEIRDDWDLSGLWLVIHPDFIHGNPLAREIRRYGYFSYAVNEALHLSEDEERMITALLNEIARESALPTDTFSQTILIKQIELLLSYCERFYYRQFLTRKQAGGNLLSDFEQLLDEYFDDETAHHHAVPTVSLLAKKMNLSANYLSDMLRSLTGQSAQQHIQLKLIDKARELLSATDLSVSEIAYRLGFEYPQSFSKLFKNKTDKTPRQFRSMFS</sequence>
<evidence type="ECO:0000256" key="2">
    <source>
        <dbReference type="ARBA" id="ARBA00023125"/>
    </source>
</evidence>
<dbReference type="Proteomes" id="UP000812961">
    <property type="component" value="Unassembled WGS sequence"/>
</dbReference>
<evidence type="ECO:0000313" key="5">
    <source>
        <dbReference type="EMBL" id="MBW8682853.1"/>
    </source>
</evidence>
<dbReference type="EMBL" id="JAICCF010000001">
    <property type="protein sequence ID" value="MBW8682853.1"/>
    <property type="molecule type" value="Genomic_DNA"/>
</dbReference>
<dbReference type="Pfam" id="PF12833">
    <property type="entry name" value="HTH_18"/>
    <property type="match status" value="1"/>
</dbReference>
<keyword evidence="6" id="KW-1185">Reference proteome</keyword>
<evidence type="ECO:0000259" key="4">
    <source>
        <dbReference type="PROSITE" id="PS01124"/>
    </source>
</evidence>
<evidence type="ECO:0000256" key="1">
    <source>
        <dbReference type="ARBA" id="ARBA00023015"/>
    </source>
</evidence>
<dbReference type="PRINTS" id="PR00032">
    <property type="entry name" value="HTHARAC"/>
</dbReference>
<protein>
    <submittedName>
        <fullName evidence="5">Helix-turn-helix transcriptional regulator</fullName>
    </submittedName>
</protein>
<keyword evidence="3" id="KW-0804">Transcription</keyword>
<reference evidence="5 6" key="1">
    <citation type="submission" date="2021-08" db="EMBL/GenBank/DDBJ databases">
        <title>The genome sequence of Chitinophaga sp. B61.</title>
        <authorList>
            <person name="Zhang X."/>
        </authorList>
    </citation>
    <scope>NUCLEOTIDE SEQUENCE [LARGE SCALE GENOMIC DNA]</scope>
    <source>
        <strain evidence="5 6">B61</strain>
    </source>
</reference>
<keyword evidence="2" id="KW-0238">DNA-binding</keyword>
<evidence type="ECO:0000256" key="3">
    <source>
        <dbReference type="ARBA" id="ARBA00023163"/>
    </source>
</evidence>
<dbReference type="SMART" id="SM00342">
    <property type="entry name" value="HTH_ARAC"/>
    <property type="match status" value="1"/>
</dbReference>
<organism evidence="5 6">
    <name type="scientific">Chitinophaga rhizophila</name>
    <dbReference type="NCBI Taxonomy" id="2866212"/>
    <lineage>
        <taxon>Bacteria</taxon>
        <taxon>Pseudomonadati</taxon>
        <taxon>Bacteroidota</taxon>
        <taxon>Chitinophagia</taxon>
        <taxon>Chitinophagales</taxon>
        <taxon>Chitinophagaceae</taxon>
        <taxon>Chitinophaga</taxon>
    </lineage>
</organism>
<comment type="caution">
    <text evidence="5">The sequence shown here is derived from an EMBL/GenBank/DDBJ whole genome shotgun (WGS) entry which is preliminary data.</text>
</comment>
<keyword evidence="1" id="KW-0805">Transcription regulation</keyword>
<dbReference type="SUPFAM" id="SSF46689">
    <property type="entry name" value="Homeodomain-like"/>
    <property type="match status" value="1"/>
</dbReference>
<accession>A0ABS7G5C3</accession>
<dbReference type="InterPro" id="IPR020449">
    <property type="entry name" value="Tscrpt_reg_AraC-type_HTH"/>
</dbReference>
<dbReference type="PANTHER" id="PTHR43280">
    <property type="entry name" value="ARAC-FAMILY TRANSCRIPTIONAL REGULATOR"/>
    <property type="match status" value="1"/>
</dbReference>